<evidence type="ECO:0000256" key="1">
    <source>
        <dbReference type="ARBA" id="ARBA00023002"/>
    </source>
</evidence>
<dbReference type="Pfam" id="PF02737">
    <property type="entry name" value="3HCDH_N"/>
    <property type="match status" value="1"/>
</dbReference>
<protein>
    <submittedName>
        <fullName evidence="5">3-hydroxyacyl-CoA dehydrogenase</fullName>
    </submittedName>
</protein>
<dbReference type="SUPFAM" id="SSF48179">
    <property type="entry name" value="6-phosphogluconate dehydrogenase C-terminal domain-like"/>
    <property type="match status" value="2"/>
</dbReference>
<proteinExistence type="predicted"/>
<accession>A0A1I0AAP5</accession>
<keyword evidence="2" id="KW-0520">NAD</keyword>
<evidence type="ECO:0000259" key="3">
    <source>
        <dbReference type="Pfam" id="PF00725"/>
    </source>
</evidence>
<reference evidence="6" key="1">
    <citation type="submission" date="2016-10" db="EMBL/GenBank/DDBJ databases">
        <authorList>
            <person name="Varghese N."/>
            <person name="Submissions S."/>
        </authorList>
    </citation>
    <scope>NUCLEOTIDE SEQUENCE [LARGE SCALE GENOMIC DNA]</scope>
    <source>
        <strain evidence="6">CGMCC 1.6489</strain>
    </source>
</reference>
<sequence>MSGLSAELKQVFKEHGDKARPVKQAAVLGAGIMGGGITITSAAHGVPVIMKDIAQEQLDLGMKTATSQVNRLVKKEQMTQEQANQVLATIEPTLEYEGFDKVDGVIEAVVENLGLKHKVLDQLEAVVRKDTLIATNTSSLRIDDIGQHMKHPERFVGMHFFNPVPVMPLVEIIQGTRTSDESVSTAVTWALKMGKTPIVVQDCPGFLVNRILTAYTRAFLQLIEEGADFEHVDKSMEAFGWPMGPAYLEDVIGIDTGSHVSDVISAGYPERMPHIENDAFRLMKSKDRLGQKNGKGFYEYTPDDSGRPQKHSSAEVHELLKAIQPNGQKDVSVEEIQQRMMLAMITEAVHCLEDKVVNSAEELDTALLMGVGFPRDKGGAIRYADSLGAKAILEQCEQYRHLGTQYEPTATIRKLAETGGSFYDEFPAGN</sequence>
<evidence type="ECO:0000256" key="2">
    <source>
        <dbReference type="ARBA" id="ARBA00023027"/>
    </source>
</evidence>
<feature type="domain" description="3-hydroxyacyl-CoA dehydrogenase NAD binding" evidence="4">
    <location>
        <begin position="25"/>
        <end position="203"/>
    </location>
</feature>
<keyword evidence="6" id="KW-1185">Reference proteome</keyword>
<dbReference type="EMBL" id="FOHZ01000002">
    <property type="protein sequence ID" value="SES91248.1"/>
    <property type="molecule type" value="Genomic_DNA"/>
</dbReference>
<dbReference type="InterPro" id="IPR008927">
    <property type="entry name" value="6-PGluconate_DH-like_C_sf"/>
</dbReference>
<keyword evidence="1" id="KW-0560">Oxidoreductase</keyword>
<organism evidence="5 6">
    <name type="scientific">Marinobacter segnicrescens</name>
    <dbReference type="NCBI Taxonomy" id="430453"/>
    <lineage>
        <taxon>Bacteria</taxon>
        <taxon>Pseudomonadati</taxon>
        <taxon>Pseudomonadota</taxon>
        <taxon>Gammaproteobacteria</taxon>
        <taxon>Pseudomonadales</taxon>
        <taxon>Marinobacteraceae</taxon>
        <taxon>Marinobacter</taxon>
    </lineage>
</organism>
<dbReference type="InterPro" id="IPR006176">
    <property type="entry name" value="3-OHacyl-CoA_DH_NAD-bd"/>
</dbReference>
<dbReference type="Gene3D" id="1.10.1040.50">
    <property type="match status" value="1"/>
</dbReference>
<dbReference type="FunFam" id="3.40.50.720:FF:000009">
    <property type="entry name" value="Fatty oxidation complex, alpha subunit"/>
    <property type="match status" value="1"/>
</dbReference>
<dbReference type="PROSITE" id="PS00067">
    <property type="entry name" value="3HCDH"/>
    <property type="match status" value="1"/>
</dbReference>
<dbReference type="AlphaFoldDB" id="A0A1I0AAP5"/>
<dbReference type="SUPFAM" id="SSF51735">
    <property type="entry name" value="NAD(P)-binding Rossmann-fold domains"/>
    <property type="match status" value="1"/>
</dbReference>
<dbReference type="InterPro" id="IPR050136">
    <property type="entry name" value="FA_oxidation_alpha_subunit"/>
</dbReference>
<gene>
    <name evidence="5" type="ORF">SAMN04487962_102287</name>
</gene>
<dbReference type="InterPro" id="IPR036291">
    <property type="entry name" value="NAD(P)-bd_dom_sf"/>
</dbReference>
<name>A0A1I0AAP5_9GAMM</name>
<dbReference type="GO" id="GO:0016509">
    <property type="term" value="F:long-chain (3S)-3-hydroxyacyl-CoA dehydrogenase (NAD+) activity"/>
    <property type="evidence" value="ECO:0007669"/>
    <property type="project" value="TreeGrafter"/>
</dbReference>
<evidence type="ECO:0000313" key="6">
    <source>
        <dbReference type="Proteomes" id="UP000198762"/>
    </source>
</evidence>
<dbReference type="RefSeq" id="WP_177185984.1">
    <property type="nucleotide sequence ID" value="NZ_FOHZ01000002.1"/>
</dbReference>
<evidence type="ECO:0000313" key="5">
    <source>
        <dbReference type="EMBL" id="SES91248.1"/>
    </source>
</evidence>
<dbReference type="InterPro" id="IPR006108">
    <property type="entry name" value="3HC_DH_C"/>
</dbReference>
<dbReference type="PANTHER" id="PTHR43612:SF3">
    <property type="entry name" value="TRIFUNCTIONAL ENZYME SUBUNIT ALPHA, MITOCHONDRIAL"/>
    <property type="match status" value="1"/>
</dbReference>
<feature type="domain" description="3-hydroxyacyl-CoA dehydrogenase C-terminal" evidence="3">
    <location>
        <begin position="205"/>
        <end position="300"/>
    </location>
</feature>
<dbReference type="Gene3D" id="3.40.50.720">
    <property type="entry name" value="NAD(P)-binding Rossmann-like Domain"/>
    <property type="match status" value="1"/>
</dbReference>
<dbReference type="GO" id="GO:0006635">
    <property type="term" value="P:fatty acid beta-oxidation"/>
    <property type="evidence" value="ECO:0007669"/>
    <property type="project" value="UniProtKB-ARBA"/>
</dbReference>
<evidence type="ECO:0000259" key="4">
    <source>
        <dbReference type="Pfam" id="PF02737"/>
    </source>
</evidence>
<dbReference type="PANTHER" id="PTHR43612">
    <property type="entry name" value="TRIFUNCTIONAL ENZYME SUBUNIT ALPHA"/>
    <property type="match status" value="1"/>
</dbReference>
<dbReference type="Pfam" id="PF00725">
    <property type="entry name" value="3HCDH"/>
    <property type="match status" value="2"/>
</dbReference>
<dbReference type="GO" id="GO:0004300">
    <property type="term" value="F:enoyl-CoA hydratase activity"/>
    <property type="evidence" value="ECO:0007669"/>
    <property type="project" value="TreeGrafter"/>
</dbReference>
<dbReference type="Proteomes" id="UP000198762">
    <property type="component" value="Unassembled WGS sequence"/>
</dbReference>
<dbReference type="STRING" id="430453.SAMN04487962_102287"/>
<dbReference type="GO" id="GO:0070403">
    <property type="term" value="F:NAD+ binding"/>
    <property type="evidence" value="ECO:0007669"/>
    <property type="project" value="InterPro"/>
</dbReference>
<feature type="domain" description="3-hydroxyacyl-CoA dehydrogenase C-terminal" evidence="3">
    <location>
        <begin position="337"/>
        <end position="419"/>
    </location>
</feature>
<dbReference type="InterPro" id="IPR006180">
    <property type="entry name" value="3-OHacyl-CoA_DH_CS"/>
</dbReference>